<dbReference type="OrthoDB" id="89942at2759"/>
<keyword evidence="1" id="KW-0540">Nuclease</keyword>
<gene>
    <name evidence="11" type="ORF">JG687_00017439</name>
    <name evidence="12" type="ORF">PC110_g17175</name>
</gene>
<evidence type="ECO:0000256" key="6">
    <source>
        <dbReference type="ARBA" id="ARBA00022908"/>
    </source>
</evidence>
<keyword evidence="6" id="KW-0229">DNA integration</keyword>
<keyword evidence="4" id="KW-0378">Hydrolase</keyword>
<dbReference type="GO" id="GO:0046872">
    <property type="term" value="F:metal ion binding"/>
    <property type="evidence" value="ECO:0007669"/>
    <property type="project" value="UniProtKB-KW"/>
</dbReference>
<evidence type="ECO:0000256" key="7">
    <source>
        <dbReference type="ARBA" id="ARBA00022918"/>
    </source>
</evidence>
<evidence type="ECO:0000256" key="3">
    <source>
        <dbReference type="ARBA" id="ARBA00022759"/>
    </source>
</evidence>
<keyword evidence="9" id="KW-0233">DNA recombination</keyword>
<dbReference type="GO" id="GO:0006310">
    <property type="term" value="P:DNA recombination"/>
    <property type="evidence" value="ECO:0007669"/>
    <property type="project" value="UniProtKB-KW"/>
</dbReference>
<protein>
    <recommendedName>
        <fullName evidence="10">Retroviral polymerase SH3-like domain-containing protein</fullName>
    </recommendedName>
</protein>
<dbReference type="GO" id="GO:0004519">
    <property type="term" value="F:endonuclease activity"/>
    <property type="evidence" value="ECO:0007669"/>
    <property type="project" value="UniProtKB-KW"/>
</dbReference>
<evidence type="ECO:0000259" key="10">
    <source>
        <dbReference type="Pfam" id="PF25597"/>
    </source>
</evidence>
<organism evidence="12 13">
    <name type="scientific">Phytophthora cactorum</name>
    <dbReference type="NCBI Taxonomy" id="29920"/>
    <lineage>
        <taxon>Eukaryota</taxon>
        <taxon>Sar</taxon>
        <taxon>Stramenopiles</taxon>
        <taxon>Oomycota</taxon>
        <taxon>Peronosporomycetes</taxon>
        <taxon>Peronosporales</taxon>
        <taxon>Peronosporaceae</taxon>
        <taxon>Phytophthora</taxon>
    </lineage>
</organism>
<dbReference type="EMBL" id="JAENGZ010002028">
    <property type="protein sequence ID" value="KAG6945178.1"/>
    <property type="molecule type" value="Genomic_DNA"/>
</dbReference>
<feature type="domain" description="Retroviral polymerase SH3-like" evidence="10">
    <location>
        <begin position="58"/>
        <end position="116"/>
    </location>
</feature>
<evidence type="ECO:0000313" key="13">
    <source>
        <dbReference type="Proteomes" id="UP000251314"/>
    </source>
</evidence>
<keyword evidence="8" id="KW-0548">Nucleotidyltransferase</keyword>
<keyword evidence="3" id="KW-0255">Endonuclease</keyword>
<keyword evidence="8" id="KW-0239">DNA-directed DNA polymerase</keyword>
<proteinExistence type="predicted"/>
<evidence type="ECO:0000256" key="4">
    <source>
        <dbReference type="ARBA" id="ARBA00022801"/>
    </source>
</evidence>
<dbReference type="GO" id="GO:0016787">
    <property type="term" value="F:hydrolase activity"/>
    <property type="evidence" value="ECO:0007669"/>
    <property type="project" value="UniProtKB-KW"/>
</dbReference>
<dbReference type="Proteomes" id="UP000688947">
    <property type="component" value="Unassembled WGS sequence"/>
</dbReference>
<dbReference type="PANTHER" id="PTHR42648">
    <property type="entry name" value="TRANSPOSASE, PUTATIVE-RELATED"/>
    <property type="match status" value="1"/>
</dbReference>
<accession>A0A329RPU0</accession>
<keyword evidence="2" id="KW-0479">Metal-binding</keyword>
<dbReference type="Proteomes" id="UP000251314">
    <property type="component" value="Unassembled WGS sequence"/>
</dbReference>
<evidence type="ECO:0000256" key="2">
    <source>
        <dbReference type="ARBA" id="ARBA00022723"/>
    </source>
</evidence>
<dbReference type="STRING" id="29920.A0A329RPU0"/>
<reference evidence="11" key="2">
    <citation type="submission" date="2021-01" db="EMBL/GenBank/DDBJ databases">
        <title>Phytophthora aleatoria, a newly-described species from Pinus radiata is distinct from Phytophthora cactorum isolates based on comparative genomics.</title>
        <authorList>
            <person name="Mcdougal R."/>
            <person name="Panda P."/>
            <person name="Williams N."/>
            <person name="Studholme D.J."/>
        </authorList>
    </citation>
    <scope>NUCLEOTIDE SEQUENCE</scope>
    <source>
        <strain evidence="11">NZFS 3830</strain>
    </source>
</reference>
<dbReference type="PANTHER" id="PTHR42648:SF11">
    <property type="entry name" value="TRANSPOSON TY4-P GAG-POL POLYPROTEIN"/>
    <property type="match status" value="1"/>
</dbReference>
<dbReference type="GO" id="GO:0015074">
    <property type="term" value="P:DNA integration"/>
    <property type="evidence" value="ECO:0007669"/>
    <property type="project" value="UniProtKB-KW"/>
</dbReference>
<keyword evidence="5" id="KW-0460">Magnesium</keyword>
<dbReference type="AlphaFoldDB" id="A0A329RPU0"/>
<keyword evidence="8" id="KW-0808">Transferase</keyword>
<evidence type="ECO:0000256" key="8">
    <source>
        <dbReference type="ARBA" id="ARBA00022932"/>
    </source>
</evidence>
<sequence>MSTIHEATGLPSSLWGEILMYVVEVDNTSPILAMTGMTLYQKLAGDKPDVGNLRVCGCVAFAHVPKEKRSTKLSQKAIPTLFLGYAQSSLGYRLLDLHTCVLIERLGVSFRKDITADSSHVHNLLARRYTGSQVDLPGKVPFVRLPVDGVLDSVHLPDRMSDIDNQSEVELETVPNDWGCRCQEEMTSRLQ</sequence>
<dbReference type="EMBL" id="MJFZ01000652">
    <property type="protein sequence ID" value="RAW26421.1"/>
    <property type="molecule type" value="Genomic_DNA"/>
</dbReference>
<evidence type="ECO:0000256" key="1">
    <source>
        <dbReference type="ARBA" id="ARBA00022722"/>
    </source>
</evidence>
<evidence type="ECO:0000313" key="11">
    <source>
        <dbReference type="EMBL" id="KAG6945178.1"/>
    </source>
</evidence>
<evidence type="ECO:0000256" key="9">
    <source>
        <dbReference type="ARBA" id="ARBA00023172"/>
    </source>
</evidence>
<keyword evidence="13" id="KW-1185">Reference proteome</keyword>
<dbReference type="VEuPathDB" id="FungiDB:PC110_g17175"/>
<dbReference type="Pfam" id="PF25597">
    <property type="entry name" value="SH3_retrovirus"/>
    <property type="match status" value="1"/>
</dbReference>
<dbReference type="InterPro" id="IPR057670">
    <property type="entry name" value="SH3_retrovirus"/>
</dbReference>
<dbReference type="GO" id="GO:0003887">
    <property type="term" value="F:DNA-directed DNA polymerase activity"/>
    <property type="evidence" value="ECO:0007669"/>
    <property type="project" value="UniProtKB-KW"/>
</dbReference>
<reference evidence="12 13" key="1">
    <citation type="submission" date="2018-01" db="EMBL/GenBank/DDBJ databases">
        <title>Draft genome of the strawberry crown rot pathogen Phytophthora cactorum.</title>
        <authorList>
            <person name="Armitage A.D."/>
            <person name="Lysoe E."/>
            <person name="Nellist C.F."/>
            <person name="Harrison R.J."/>
            <person name="Brurberg M.B."/>
        </authorList>
    </citation>
    <scope>NUCLEOTIDE SEQUENCE [LARGE SCALE GENOMIC DNA]</scope>
    <source>
        <strain evidence="12 13">10300</strain>
    </source>
</reference>
<name>A0A329RPU0_9STRA</name>
<evidence type="ECO:0000256" key="5">
    <source>
        <dbReference type="ARBA" id="ARBA00022842"/>
    </source>
</evidence>
<comment type="caution">
    <text evidence="12">The sequence shown here is derived from an EMBL/GenBank/DDBJ whole genome shotgun (WGS) entry which is preliminary data.</text>
</comment>
<dbReference type="InterPro" id="IPR039537">
    <property type="entry name" value="Retrotran_Ty1/copia-like"/>
</dbReference>
<keyword evidence="7" id="KW-0695">RNA-directed DNA polymerase</keyword>
<dbReference type="GO" id="GO:0003964">
    <property type="term" value="F:RNA-directed DNA polymerase activity"/>
    <property type="evidence" value="ECO:0007669"/>
    <property type="project" value="UniProtKB-KW"/>
</dbReference>
<evidence type="ECO:0000313" key="12">
    <source>
        <dbReference type="EMBL" id="RAW26421.1"/>
    </source>
</evidence>